<sequence length="177" mass="20593">MKRFTWADSHPLMKEYYDTEWGKPVHDDRLLFELLILEGFQAGLSWLTVLKKRKTMETAFNGFDVAEIVKYDDNTINTILEMPDMIKHRAKIESVVTNASAFQDVQREFGSFSGYLWSYVSDEPLVRYYELEADVPTKDELSERVSKDLKKRGFKFVGPVVTYSYLGAVGIIQDRLR</sequence>
<keyword evidence="2" id="KW-1185">Reference proteome</keyword>
<dbReference type="GO" id="GO:0008725">
    <property type="term" value="F:DNA-3-methyladenine glycosylase activity"/>
    <property type="evidence" value="ECO:0007669"/>
    <property type="project" value="InterPro"/>
</dbReference>
<dbReference type="EMBL" id="SCWB01000012">
    <property type="protein sequence ID" value="TDM07887.1"/>
    <property type="molecule type" value="Genomic_DNA"/>
</dbReference>
<evidence type="ECO:0000313" key="1">
    <source>
        <dbReference type="EMBL" id="TDM07887.1"/>
    </source>
</evidence>
<dbReference type="Pfam" id="PF03352">
    <property type="entry name" value="Adenine_glyco"/>
    <property type="match status" value="1"/>
</dbReference>
<dbReference type="InterPro" id="IPR052891">
    <property type="entry name" value="DNA-3mA_glycosylase"/>
</dbReference>
<gene>
    <name evidence="1" type="ORF">ERX29_07495</name>
</gene>
<dbReference type="InterPro" id="IPR011257">
    <property type="entry name" value="DNA_glycosylase"/>
</dbReference>
<proteinExistence type="predicted"/>
<dbReference type="Proteomes" id="UP000294802">
    <property type="component" value="Unassembled WGS sequence"/>
</dbReference>
<dbReference type="RefSeq" id="WP_133444084.1">
    <property type="nucleotide sequence ID" value="NZ_SCWB01000012.1"/>
</dbReference>
<accession>A0A4R6BTH9</accession>
<dbReference type="InterPro" id="IPR005019">
    <property type="entry name" value="Adenine_glyco"/>
</dbReference>
<organism evidence="1 2">
    <name type="scientific">Macrococcus lamae</name>
    <dbReference type="NCBI Taxonomy" id="198484"/>
    <lineage>
        <taxon>Bacteria</taxon>
        <taxon>Bacillati</taxon>
        <taxon>Bacillota</taxon>
        <taxon>Bacilli</taxon>
        <taxon>Bacillales</taxon>
        <taxon>Staphylococcaceae</taxon>
        <taxon>Macrococcus</taxon>
    </lineage>
</organism>
<dbReference type="Gene3D" id="1.10.340.30">
    <property type="entry name" value="Hypothetical protein, domain 2"/>
    <property type="match status" value="1"/>
</dbReference>
<name>A0A4R6BTH9_9STAP</name>
<comment type="caution">
    <text evidence="1">The sequence shown here is derived from an EMBL/GenBank/DDBJ whole genome shotgun (WGS) entry which is preliminary data.</text>
</comment>
<dbReference type="AlphaFoldDB" id="A0A4R6BTH9"/>
<protein>
    <submittedName>
        <fullName evidence="1">DNA-3-methyladenine glycosylase I</fullName>
    </submittedName>
</protein>
<dbReference type="PANTHER" id="PTHR30037">
    <property type="entry name" value="DNA-3-METHYLADENINE GLYCOSYLASE 1"/>
    <property type="match status" value="1"/>
</dbReference>
<dbReference type="OrthoDB" id="9807664at2"/>
<dbReference type="SUPFAM" id="SSF48150">
    <property type="entry name" value="DNA-glycosylase"/>
    <property type="match status" value="1"/>
</dbReference>
<dbReference type="PANTHER" id="PTHR30037:SF4">
    <property type="entry name" value="DNA-3-METHYLADENINE GLYCOSYLASE I"/>
    <property type="match status" value="1"/>
</dbReference>
<dbReference type="GO" id="GO:0006284">
    <property type="term" value="P:base-excision repair"/>
    <property type="evidence" value="ECO:0007669"/>
    <property type="project" value="InterPro"/>
</dbReference>
<evidence type="ECO:0000313" key="2">
    <source>
        <dbReference type="Proteomes" id="UP000294802"/>
    </source>
</evidence>
<reference evidence="1 2" key="1">
    <citation type="submission" date="2019-01" db="EMBL/GenBank/DDBJ databases">
        <title>Draft genome sequences of the type strains of six Macrococcus species.</title>
        <authorList>
            <person name="Mazhar S."/>
            <person name="Altermann E."/>
            <person name="Hill C."/>
            <person name="Mcauliffe O."/>
        </authorList>
    </citation>
    <scope>NUCLEOTIDE SEQUENCE [LARGE SCALE GENOMIC DNA]</scope>
    <source>
        <strain evidence="1 2">CCM4815</strain>
    </source>
</reference>